<comment type="similarity">
    <text evidence="6">Belongs to the TRAFAC class myosin-kinesin ATPase superfamily. Kinesin family.</text>
</comment>
<feature type="binding site" evidence="6">
    <location>
        <begin position="147"/>
        <end position="154"/>
    </location>
    <ligand>
        <name>ATP</name>
        <dbReference type="ChEBI" id="CHEBI:30616"/>
    </ligand>
</feature>
<dbReference type="GO" id="GO:0005874">
    <property type="term" value="C:microtubule"/>
    <property type="evidence" value="ECO:0007669"/>
    <property type="project" value="UniProtKB-KW"/>
</dbReference>
<feature type="domain" description="Kinesin motor" evidence="9">
    <location>
        <begin position="5"/>
        <end position="406"/>
    </location>
</feature>
<dbReference type="GO" id="GO:0007018">
    <property type="term" value="P:microtubule-based movement"/>
    <property type="evidence" value="ECO:0007669"/>
    <property type="project" value="InterPro"/>
</dbReference>
<dbReference type="PANTHER" id="PTHR47968">
    <property type="entry name" value="CENTROMERE PROTEIN E"/>
    <property type="match status" value="1"/>
</dbReference>
<accession>A0A8H3TY96</accession>
<evidence type="ECO:0000256" key="7">
    <source>
        <dbReference type="SAM" id="Coils"/>
    </source>
</evidence>
<keyword evidence="4 7" id="KW-0175">Coiled coil</keyword>
<dbReference type="GO" id="GO:0003777">
    <property type="term" value="F:microtubule motor activity"/>
    <property type="evidence" value="ECO:0007669"/>
    <property type="project" value="InterPro"/>
</dbReference>
<feature type="compositionally biased region" description="Low complexity" evidence="8">
    <location>
        <begin position="966"/>
        <end position="975"/>
    </location>
</feature>
<evidence type="ECO:0000256" key="5">
    <source>
        <dbReference type="ARBA" id="ARBA00023175"/>
    </source>
</evidence>
<dbReference type="GO" id="GO:0008017">
    <property type="term" value="F:microtubule binding"/>
    <property type="evidence" value="ECO:0007669"/>
    <property type="project" value="InterPro"/>
</dbReference>
<evidence type="ECO:0000259" key="9">
    <source>
        <dbReference type="PROSITE" id="PS50067"/>
    </source>
</evidence>
<reference evidence="10" key="1">
    <citation type="submission" date="2020-07" db="EMBL/GenBank/DDBJ databases">
        <title>Draft Genome Sequence of a Deep-Sea Yeast, Naganishia (Cryptococcus) liquefaciens strain N6.</title>
        <authorList>
            <person name="Han Y.W."/>
            <person name="Kajitani R."/>
            <person name="Morimoto H."/>
            <person name="Parhat M."/>
            <person name="Tsubouchi H."/>
            <person name="Bakenova O."/>
            <person name="Ogata M."/>
            <person name="Argunhan B."/>
            <person name="Aoki R."/>
            <person name="Kajiwara S."/>
            <person name="Itoh T."/>
            <person name="Iwasaki H."/>
        </authorList>
    </citation>
    <scope>NUCLEOTIDE SEQUENCE</scope>
    <source>
        <strain evidence="10">N6</strain>
    </source>
</reference>
<feature type="region of interest" description="Disordered" evidence="8">
    <location>
        <begin position="745"/>
        <end position="783"/>
    </location>
</feature>
<evidence type="ECO:0000313" key="10">
    <source>
        <dbReference type="EMBL" id="GHJ89055.1"/>
    </source>
</evidence>
<feature type="region of interest" description="Disordered" evidence="8">
    <location>
        <begin position="687"/>
        <end position="726"/>
    </location>
</feature>
<evidence type="ECO:0000256" key="3">
    <source>
        <dbReference type="ARBA" id="ARBA00022840"/>
    </source>
</evidence>
<dbReference type="Proteomes" id="UP000620104">
    <property type="component" value="Unassembled WGS sequence"/>
</dbReference>
<evidence type="ECO:0000256" key="2">
    <source>
        <dbReference type="ARBA" id="ARBA00022741"/>
    </source>
</evidence>
<sequence length="1123" mass="118640">MDTNAIQVAVRVRPLTTIEASRIPEAQNPEIFYGDGALGGASPSKTGSSSPAGSGYTYGGSGLWREVVDVVDHRTLIFDKPDTNVPRAFMNTGGKAPPGGKRYKDQRYAFDRVFSKDSTQEEVFENTAKPVLEGLFDGFNATVFAYGATGCGKTHTVSGTKEDPGIIYRTMRELFRRIDDTNDEWETHVTVSFLEIYNELIRDLLADDFPACPRGGLSLREDEKNRITVAGLSQKVPRTADEVLEYVLLGNSRRHTSATHANSQSSRSHAVLQVNIGRRPRGGDTVDLETETVTTAVTSATLSIIDLAGSERASATQNMGNRMKEGANINKSLLSLGNCINALCVAATKGNSQPHIPYRDSKLTRLLKFSLGGNCRTVMIVCVSPCSVHLEDTGNTLKYANRAKNIVTKVSRNVNDVNRNITQYLKAIAEKDARIKALEAEMANGSRAEQVAREKRLAEGRAEVTRVKAEMKQASARHAPVIAEGALCRALVDGAELRINALQARLTELADTEEPQLLAEKETLESLIAREQTLYASNPTNQARIQDAATKSDLLSAVLRAASERRFDKAESADIDGVRLEAELQRVRGETQSLEARERAYRSAIAHQARALTHLVGGMVRIVAGLRDHAEEESALVKEGERTIAEVLEMGAAGDAPPRHVGPIFAMPGASKPVPSAIRRRISMAAAPNPPLVKPSPAMKRIQQSHGLGSPLRGSPRKRSAGIAAVFTKQKKTLRWRDEAGEGSIGSVRFKSDSSNQSAVATDSDSTPTPSPAPKLETMDPEENVWIDEASTEDSGMAGDTSTAQMSTVMLPAPVRPSSATGIMQRLPAKRPVLGQVAEESSFVVERSPKRTAAVGTIALPKAHAMRPPRTAASGSVARAPLQPSTTVNIGRLNPVPLRTTAADKPAKSNFLVRSGPAEVVGDRTSVGDVSVAGVADRSTTAMTGLLRPTASSARRSSLSGNPAVGAASRRISVAGGAGGGPGPIRRPRMSSRGGGLGAIGEEGSTSERSEGTSHRAMTGLRKASSGGGGVGDTSVLLGGSGGGASPIGRDPKPRMSVVGVPGAMRRMSVVGGSGASRPARMSVSGSAAGERSFALPAPAATSGRVPVGRVGRRVSVVGSIPG</sequence>
<keyword evidence="11" id="KW-1185">Reference proteome</keyword>
<feature type="coiled-coil region" evidence="7">
    <location>
        <begin position="421"/>
        <end position="512"/>
    </location>
</feature>
<dbReference type="OrthoDB" id="3176171at2759"/>
<keyword evidence="3 6" id="KW-0067">ATP-binding</keyword>
<name>A0A8H3TY96_9TREE</name>
<dbReference type="Gene3D" id="3.40.850.10">
    <property type="entry name" value="Kinesin motor domain"/>
    <property type="match status" value="1"/>
</dbReference>
<evidence type="ECO:0000256" key="6">
    <source>
        <dbReference type="PROSITE-ProRule" id="PRU00283"/>
    </source>
</evidence>
<evidence type="ECO:0000313" key="11">
    <source>
        <dbReference type="Proteomes" id="UP000620104"/>
    </source>
</evidence>
<dbReference type="EMBL" id="BLZA01000035">
    <property type="protein sequence ID" value="GHJ89055.1"/>
    <property type="molecule type" value="Genomic_DNA"/>
</dbReference>
<dbReference type="GO" id="GO:0005524">
    <property type="term" value="F:ATP binding"/>
    <property type="evidence" value="ECO:0007669"/>
    <property type="project" value="UniProtKB-UniRule"/>
</dbReference>
<feature type="compositionally biased region" description="Polar residues" evidence="8">
    <location>
        <begin position="43"/>
        <end position="52"/>
    </location>
</feature>
<dbReference type="InterPro" id="IPR001752">
    <property type="entry name" value="Kinesin_motor_dom"/>
</dbReference>
<dbReference type="InterPro" id="IPR027640">
    <property type="entry name" value="Kinesin-like_fam"/>
</dbReference>
<dbReference type="PROSITE" id="PS50067">
    <property type="entry name" value="KINESIN_MOTOR_2"/>
    <property type="match status" value="1"/>
</dbReference>
<evidence type="ECO:0000256" key="8">
    <source>
        <dbReference type="SAM" id="MobiDB-lite"/>
    </source>
</evidence>
<comment type="caution">
    <text evidence="10">The sequence shown here is derived from an EMBL/GenBank/DDBJ whole genome shotgun (WGS) entry which is preliminary data.</text>
</comment>
<organism evidence="10 11">
    <name type="scientific">Naganishia liquefaciens</name>
    <dbReference type="NCBI Taxonomy" id="104408"/>
    <lineage>
        <taxon>Eukaryota</taxon>
        <taxon>Fungi</taxon>
        <taxon>Dikarya</taxon>
        <taxon>Basidiomycota</taxon>
        <taxon>Agaricomycotina</taxon>
        <taxon>Tremellomycetes</taxon>
        <taxon>Filobasidiales</taxon>
        <taxon>Filobasidiaceae</taxon>
        <taxon>Naganishia</taxon>
    </lineage>
</organism>
<dbReference type="AlphaFoldDB" id="A0A8H3TY96"/>
<evidence type="ECO:0000256" key="1">
    <source>
        <dbReference type="ARBA" id="ARBA00022701"/>
    </source>
</evidence>
<keyword evidence="5 6" id="KW-0505">Motor protein</keyword>
<keyword evidence="1" id="KW-0493">Microtubule</keyword>
<dbReference type="InterPro" id="IPR036961">
    <property type="entry name" value="Kinesin_motor_dom_sf"/>
</dbReference>
<keyword evidence="2 6" id="KW-0547">Nucleotide-binding</keyword>
<dbReference type="Pfam" id="PF00225">
    <property type="entry name" value="Kinesin"/>
    <property type="match status" value="1"/>
</dbReference>
<dbReference type="PANTHER" id="PTHR47968:SF13">
    <property type="entry name" value="KINESIN-LIKE PROTEIN KIF19 ISOFORM X1"/>
    <property type="match status" value="1"/>
</dbReference>
<evidence type="ECO:0000256" key="4">
    <source>
        <dbReference type="ARBA" id="ARBA00023054"/>
    </source>
</evidence>
<feature type="region of interest" description="Disordered" evidence="8">
    <location>
        <begin position="34"/>
        <end position="53"/>
    </location>
</feature>
<dbReference type="InterPro" id="IPR019821">
    <property type="entry name" value="Kinesin_motor_CS"/>
</dbReference>
<dbReference type="PRINTS" id="PR00380">
    <property type="entry name" value="KINESINHEAVY"/>
</dbReference>
<dbReference type="SMART" id="SM00129">
    <property type="entry name" value="KISc"/>
    <property type="match status" value="1"/>
</dbReference>
<feature type="compositionally biased region" description="Polar residues" evidence="8">
    <location>
        <begin position="950"/>
        <end position="961"/>
    </location>
</feature>
<dbReference type="SUPFAM" id="SSF52540">
    <property type="entry name" value="P-loop containing nucleoside triphosphate hydrolases"/>
    <property type="match status" value="1"/>
</dbReference>
<gene>
    <name evidence="10" type="ORF">NliqN6_5457</name>
</gene>
<dbReference type="InterPro" id="IPR027417">
    <property type="entry name" value="P-loop_NTPase"/>
</dbReference>
<proteinExistence type="inferred from homology"/>
<feature type="region of interest" description="Disordered" evidence="8">
    <location>
        <begin position="948"/>
        <end position="1056"/>
    </location>
</feature>
<dbReference type="PROSITE" id="PS00411">
    <property type="entry name" value="KINESIN_MOTOR_1"/>
    <property type="match status" value="1"/>
</dbReference>
<protein>
    <recommendedName>
        <fullName evidence="9">Kinesin motor domain-containing protein</fullName>
    </recommendedName>
</protein>